<feature type="non-terminal residue" evidence="1">
    <location>
        <position position="91"/>
    </location>
</feature>
<dbReference type="EMBL" id="CP111016">
    <property type="protein sequence ID" value="WAR06025.1"/>
    <property type="molecule type" value="Genomic_DNA"/>
</dbReference>
<gene>
    <name evidence="1" type="ORF">MAR_021394</name>
</gene>
<dbReference type="Proteomes" id="UP001164746">
    <property type="component" value="Chromosome 5"/>
</dbReference>
<evidence type="ECO:0000313" key="2">
    <source>
        <dbReference type="Proteomes" id="UP001164746"/>
    </source>
</evidence>
<protein>
    <submittedName>
        <fullName evidence="1">Uncharacterized protein</fullName>
    </submittedName>
</protein>
<accession>A0ABY7EAK9</accession>
<organism evidence="1 2">
    <name type="scientific">Mya arenaria</name>
    <name type="common">Soft-shell clam</name>
    <dbReference type="NCBI Taxonomy" id="6604"/>
    <lineage>
        <taxon>Eukaryota</taxon>
        <taxon>Metazoa</taxon>
        <taxon>Spiralia</taxon>
        <taxon>Lophotrochozoa</taxon>
        <taxon>Mollusca</taxon>
        <taxon>Bivalvia</taxon>
        <taxon>Autobranchia</taxon>
        <taxon>Heteroconchia</taxon>
        <taxon>Euheterodonta</taxon>
        <taxon>Imparidentia</taxon>
        <taxon>Neoheterodontei</taxon>
        <taxon>Myida</taxon>
        <taxon>Myoidea</taxon>
        <taxon>Myidae</taxon>
        <taxon>Mya</taxon>
    </lineage>
</organism>
<keyword evidence="2" id="KW-1185">Reference proteome</keyword>
<proteinExistence type="predicted"/>
<name>A0ABY7EAK9_MYAAR</name>
<sequence length="91" mass="10604">SSTLSYFGKTIFYKWHEPFRNGRQSIKDDNWTVRPNQSKHTLGALFVKRSRNGTTFGLFSHNHNRRDVALLRLGKQSTVLRLENTQNTHTS</sequence>
<evidence type="ECO:0000313" key="1">
    <source>
        <dbReference type="EMBL" id="WAR06025.1"/>
    </source>
</evidence>
<reference evidence="1" key="1">
    <citation type="submission" date="2022-11" db="EMBL/GenBank/DDBJ databases">
        <title>Centuries of genome instability and evolution in soft-shell clam transmissible cancer (bioRxiv).</title>
        <authorList>
            <person name="Hart S.F.M."/>
            <person name="Yonemitsu M.A."/>
            <person name="Giersch R.M."/>
            <person name="Beal B.F."/>
            <person name="Arriagada G."/>
            <person name="Davis B.W."/>
            <person name="Ostrander E.A."/>
            <person name="Goff S.P."/>
            <person name="Metzger M.J."/>
        </authorList>
    </citation>
    <scope>NUCLEOTIDE SEQUENCE</scope>
    <source>
        <strain evidence="1">MELC-2E11</strain>
        <tissue evidence="1">Siphon/mantle</tissue>
    </source>
</reference>